<dbReference type="EMBL" id="BARU01020164">
    <property type="protein sequence ID" value="GAH60696.1"/>
    <property type="molecule type" value="Genomic_DNA"/>
</dbReference>
<organism evidence="1">
    <name type="scientific">marine sediment metagenome</name>
    <dbReference type="NCBI Taxonomy" id="412755"/>
    <lineage>
        <taxon>unclassified sequences</taxon>
        <taxon>metagenomes</taxon>
        <taxon>ecological metagenomes</taxon>
    </lineage>
</organism>
<evidence type="ECO:0000313" key="1">
    <source>
        <dbReference type="EMBL" id="GAH60696.1"/>
    </source>
</evidence>
<protein>
    <submittedName>
        <fullName evidence="1">Uncharacterized protein</fullName>
    </submittedName>
</protein>
<sequence length="120" mass="13520">CLFVDKRMWALTDLIADLETDQGLEEILTVMKDSDLIVMADLLHCLDDPKGIMSQFSKWPMAILEYCPTNMDYASSYSTQIKRYGAASIEPESFAGMFPGRKVDIIDMDPYILLLVGGEQ</sequence>
<gene>
    <name evidence="1" type="ORF">S03H2_33147</name>
</gene>
<proteinExistence type="predicted"/>
<reference evidence="1" key="1">
    <citation type="journal article" date="2014" name="Front. Microbiol.">
        <title>High frequency of phylogenetically diverse reductive dehalogenase-homologous genes in deep subseafloor sedimentary metagenomes.</title>
        <authorList>
            <person name="Kawai M."/>
            <person name="Futagami T."/>
            <person name="Toyoda A."/>
            <person name="Takaki Y."/>
            <person name="Nishi S."/>
            <person name="Hori S."/>
            <person name="Arai W."/>
            <person name="Tsubouchi T."/>
            <person name="Morono Y."/>
            <person name="Uchiyama I."/>
            <person name="Ito T."/>
            <person name="Fujiyama A."/>
            <person name="Inagaki F."/>
            <person name="Takami H."/>
        </authorList>
    </citation>
    <scope>NUCLEOTIDE SEQUENCE</scope>
    <source>
        <strain evidence="1">Expedition CK06-06</strain>
    </source>
</reference>
<feature type="non-terminal residue" evidence="1">
    <location>
        <position position="1"/>
    </location>
</feature>
<name>X1GS22_9ZZZZ</name>
<dbReference type="AlphaFoldDB" id="X1GS22"/>
<comment type="caution">
    <text evidence="1">The sequence shown here is derived from an EMBL/GenBank/DDBJ whole genome shotgun (WGS) entry which is preliminary data.</text>
</comment>
<accession>X1GS22</accession>